<dbReference type="Pfam" id="PF10012">
    <property type="entry name" value="DUF2255"/>
    <property type="match status" value="1"/>
</dbReference>
<organism evidence="1 2">
    <name type="scientific">Micromonospora globispora</name>
    <dbReference type="NCBI Taxonomy" id="1450148"/>
    <lineage>
        <taxon>Bacteria</taxon>
        <taxon>Bacillati</taxon>
        <taxon>Actinomycetota</taxon>
        <taxon>Actinomycetes</taxon>
        <taxon>Micromonosporales</taxon>
        <taxon>Micromonosporaceae</taxon>
        <taxon>Micromonospora</taxon>
    </lineage>
</organism>
<dbReference type="RefSeq" id="WP_109947442.1">
    <property type="nucleotide sequence ID" value="NZ_QGGF01000285.1"/>
</dbReference>
<evidence type="ECO:0000313" key="2">
    <source>
        <dbReference type="Proteomes" id="UP000245683"/>
    </source>
</evidence>
<dbReference type="AlphaFoldDB" id="A0A317JUY3"/>
<dbReference type="Proteomes" id="UP000245683">
    <property type="component" value="Unassembled WGS sequence"/>
</dbReference>
<dbReference type="InterPro" id="IPR016888">
    <property type="entry name" value="UCP028498"/>
</dbReference>
<dbReference type="OrthoDB" id="162563at2"/>
<reference evidence="2" key="1">
    <citation type="submission" date="2018-05" db="EMBL/GenBank/DDBJ databases">
        <title>Micromonospora globispora sp. nov. and Micromonospora rugosa sp. nov., isolated from marine sediment.</title>
        <authorList>
            <person name="Carro L."/>
            <person name="Aysel V."/>
            <person name="Cetin D."/>
            <person name="Igual J.M."/>
            <person name="Klenk H.-P."/>
            <person name="Trujillo M.E."/>
            <person name="Sahin N."/>
        </authorList>
    </citation>
    <scope>NUCLEOTIDE SEQUENCE [LARGE SCALE GENOMIC DNA]</scope>
    <source>
        <strain evidence="2">S2904</strain>
    </source>
</reference>
<gene>
    <name evidence="1" type="ORF">DLJ46_27465</name>
</gene>
<protein>
    <recommendedName>
        <fullName evidence="3">PPOX class F420-dependent oxidoreductase</fullName>
    </recommendedName>
</protein>
<comment type="caution">
    <text evidence="1">The sequence shown here is derived from an EMBL/GenBank/DDBJ whole genome shotgun (WGS) entry which is preliminary data.</text>
</comment>
<keyword evidence="2" id="KW-1185">Reference proteome</keyword>
<evidence type="ECO:0008006" key="3">
    <source>
        <dbReference type="Google" id="ProtNLM"/>
    </source>
</evidence>
<dbReference type="EMBL" id="QGSV01000352">
    <property type="protein sequence ID" value="PWU44158.1"/>
    <property type="molecule type" value="Genomic_DNA"/>
</dbReference>
<accession>A0A317JUY3</accession>
<proteinExistence type="predicted"/>
<evidence type="ECO:0000313" key="1">
    <source>
        <dbReference type="EMBL" id="PWU44158.1"/>
    </source>
</evidence>
<name>A0A317JUY3_9ACTN</name>
<sequence>MTTWTNEDLDRVGEAEEPQLASVRNDGTLRPYVTMWVVRVGDDLYVRSA</sequence>